<gene>
    <name evidence="3" type="ORF">FOB64_002921</name>
</gene>
<dbReference type="PANTHER" id="PTHR15137">
    <property type="entry name" value="TRANSCRIPTION INITIATION FACTOR TFIID"/>
    <property type="match status" value="1"/>
</dbReference>
<organism evidence="3 4">
    <name type="scientific">Candida albicans</name>
    <name type="common">Yeast</name>
    <dbReference type="NCBI Taxonomy" id="5476"/>
    <lineage>
        <taxon>Eukaryota</taxon>
        <taxon>Fungi</taxon>
        <taxon>Dikarya</taxon>
        <taxon>Ascomycota</taxon>
        <taxon>Saccharomycotina</taxon>
        <taxon>Pichiomycetes</taxon>
        <taxon>Debaryomycetaceae</taxon>
        <taxon>Candida/Lodderomyces clade</taxon>
        <taxon>Candida</taxon>
    </lineage>
</organism>
<feature type="region of interest" description="Disordered" evidence="1">
    <location>
        <begin position="1"/>
        <end position="59"/>
    </location>
</feature>
<evidence type="ECO:0000256" key="1">
    <source>
        <dbReference type="SAM" id="MobiDB-lite"/>
    </source>
</evidence>
<dbReference type="Pfam" id="PF25316">
    <property type="entry name" value="TAF2_3rd"/>
    <property type="match status" value="1"/>
</dbReference>
<dbReference type="GO" id="GO:0000976">
    <property type="term" value="F:transcription cis-regulatory region binding"/>
    <property type="evidence" value="ECO:0007669"/>
    <property type="project" value="TreeGrafter"/>
</dbReference>
<protein>
    <recommendedName>
        <fullName evidence="2">Transcription initiation factor TFIID subunit 2 Ig-like domain-containing protein</fullName>
    </recommendedName>
</protein>
<dbReference type="InterPro" id="IPR037813">
    <property type="entry name" value="TAF2"/>
</dbReference>
<dbReference type="Gene3D" id="1.10.390.10">
    <property type="entry name" value="Neutral Protease Domain 2"/>
    <property type="match status" value="1"/>
</dbReference>
<dbReference type="Proteomes" id="UP000536275">
    <property type="component" value="Unassembled WGS sequence"/>
</dbReference>
<sequence length="350" mass="39863">MIGSKEALDYQQMRRKRSGEATQNFAQQNNDSDDDDDDEDIGNYDMVVPSGDFNNDDEEDTVLRGDDAENVNNPVTIYSLPEDVEWAKNTSIITNKALDFFSKEYGSFPFSSYAIVFVRYSPCQTSNFAGLSATQTMDKVVAEDVGRHAIASQPFKYPVSEDDLSFVWLKSPIVLFILDNRMTKTDKSFGLSRVLPKLFLQAMSGSLPNGTLNTEHFRYVCEKVNRNKLENFFKQWVFGAGAPVFRISQRFNKKKGMIEMNIRQVQHHERTPKKLDSSSFIGDAVAYLDNEPSPPQQHVFTGPMTIRVHESDGSPYEHIVELKEANTKLDIQYNSKFRKIKKKDDVLISV</sequence>
<feature type="domain" description="Transcription initiation factor TFIID subunit 2 Ig-like" evidence="2">
    <location>
        <begin position="241"/>
        <end position="344"/>
    </location>
</feature>
<comment type="caution">
    <text evidence="3">The sequence shown here is derived from an EMBL/GenBank/DDBJ whole genome shotgun (WGS) entry which is preliminary data.</text>
</comment>
<evidence type="ECO:0000313" key="4">
    <source>
        <dbReference type="Proteomes" id="UP000536275"/>
    </source>
</evidence>
<dbReference type="GO" id="GO:0005669">
    <property type="term" value="C:transcription factor TFIID complex"/>
    <property type="evidence" value="ECO:0007669"/>
    <property type="project" value="InterPro"/>
</dbReference>
<dbReference type="PANTHER" id="PTHR15137:SF9">
    <property type="entry name" value="TRANSCRIPTION INITIATION FACTOR TFIID SUBUNIT 2"/>
    <property type="match status" value="1"/>
</dbReference>
<evidence type="ECO:0000313" key="3">
    <source>
        <dbReference type="EMBL" id="KAF6069725.1"/>
    </source>
</evidence>
<dbReference type="GO" id="GO:0003682">
    <property type="term" value="F:chromatin binding"/>
    <property type="evidence" value="ECO:0007669"/>
    <property type="project" value="TreeGrafter"/>
</dbReference>
<accession>A0A8H6BZ23</accession>
<dbReference type="SUPFAM" id="SSF55486">
    <property type="entry name" value="Metalloproteases ('zincins'), catalytic domain"/>
    <property type="match status" value="1"/>
</dbReference>
<dbReference type="GO" id="GO:0016251">
    <property type="term" value="F:RNA polymerase II general transcription initiation factor activity"/>
    <property type="evidence" value="ECO:0007669"/>
    <property type="project" value="TreeGrafter"/>
</dbReference>
<dbReference type="InterPro" id="IPR027268">
    <property type="entry name" value="Peptidase_M4/M1_CTD_sf"/>
</dbReference>
<reference evidence="3 4" key="1">
    <citation type="submission" date="2020-03" db="EMBL/GenBank/DDBJ databases">
        <title>FDA dAtabase for Regulatory Grade micrObial Sequences (FDA-ARGOS): Supporting development and validation of Infectious Disease Dx tests.</title>
        <authorList>
            <person name="Campos J."/>
            <person name="Goldberg B."/>
            <person name="Tallon L."/>
            <person name="Sadzewicz L."/>
            <person name="Vavikolanu K."/>
            <person name="Mehta A."/>
            <person name="Aluvathingal J."/>
            <person name="Nadendla S."/>
            <person name="Nandy P."/>
            <person name="Geyer C."/>
            <person name="Yan Y."/>
            <person name="Sichtig H."/>
        </authorList>
    </citation>
    <scope>NUCLEOTIDE SEQUENCE [LARGE SCALE GENOMIC DNA]</scope>
    <source>
        <strain evidence="3 4">FDAARGOS_656</strain>
    </source>
</reference>
<name>A0A8H6BZ23_CANAX</name>
<feature type="compositionally biased region" description="Acidic residues" evidence="1">
    <location>
        <begin position="31"/>
        <end position="42"/>
    </location>
</feature>
<proteinExistence type="predicted"/>
<dbReference type="GO" id="GO:0006367">
    <property type="term" value="P:transcription initiation at RNA polymerase II promoter"/>
    <property type="evidence" value="ECO:0007669"/>
    <property type="project" value="TreeGrafter"/>
</dbReference>
<evidence type="ECO:0000259" key="2">
    <source>
        <dbReference type="Pfam" id="PF25316"/>
    </source>
</evidence>
<dbReference type="AlphaFoldDB" id="A0A8H6BZ23"/>
<dbReference type="InterPro" id="IPR057345">
    <property type="entry name" value="Ig-like_TAF2"/>
</dbReference>
<feature type="compositionally biased region" description="Polar residues" evidence="1">
    <location>
        <begin position="20"/>
        <end position="30"/>
    </location>
</feature>
<dbReference type="EMBL" id="JABWAD010000032">
    <property type="protein sequence ID" value="KAF6069725.1"/>
    <property type="molecule type" value="Genomic_DNA"/>
</dbReference>